<dbReference type="GO" id="GO:0051730">
    <property type="term" value="F:GTP-dependent polyribonucleotide 5'-hydroxyl-kinase activity"/>
    <property type="evidence" value="ECO:0007669"/>
    <property type="project" value="InterPro"/>
</dbReference>
<feature type="domain" description="tRNA ligase phosphodiesterase" evidence="4">
    <location>
        <begin position="558"/>
        <end position="811"/>
    </location>
</feature>
<dbReference type="GO" id="GO:0008081">
    <property type="term" value="F:phosphoric diester hydrolase activity"/>
    <property type="evidence" value="ECO:0007669"/>
    <property type="project" value="InterPro"/>
</dbReference>
<feature type="active site" description="N6-AMP-lysine intermediate" evidence="2">
    <location>
        <position position="126"/>
    </location>
</feature>
<dbReference type="HOGENOM" id="CLU_010316_1_0_1"/>
<dbReference type="AlphaFoldDB" id="K1XTL9"/>
<dbReference type="OMA" id="FQDWDYK"/>
<evidence type="ECO:0000259" key="5">
    <source>
        <dbReference type="Pfam" id="PF08303"/>
    </source>
</evidence>
<keyword evidence="8" id="KW-1185">Reference proteome</keyword>
<dbReference type="EMBL" id="JH921440">
    <property type="protein sequence ID" value="EKD15919.1"/>
    <property type="molecule type" value="Genomic_DNA"/>
</dbReference>
<keyword evidence="7" id="KW-0548">Nucleotidyltransferase</keyword>
<evidence type="ECO:0000256" key="2">
    <source>
        <dbReference type="PIRSR" id="PIRSR019634-50"/>
    </source>
</evidence>
<comment type="similarity">
    <text evidence="1">Belongs to the TRL1 family.</text>
</comment>
<dbReference type="InterPro" id="IPR019039">
    <property type="entry name" value="T4-Rnl1-like_N"/>
</dbReference>
<dbReference type="KEGG" id="mbe:MBM_05930"/>
<dbReference type="STRING" id="1072389.K1XTL9"/>
<keyword evidence="1 7" id="KW-0436">Ligase</keyword>
<gene>
    <name evidence="7" type="ORF">MBM_05930</name>
</gene>
<feature type="region of interest" description="Disordered" evidence="3">
    <location>
        <begin position="598"/>
        <end position="639"/>
    </location>
</feature>
<feature type="compositionally biased region" description="Polar residues" evidence="3">
    <location>
        <begin position="614"/>
        <end position="636"/>
    </location>
</feature>
<dbReference type="eggNOG" id="ENOG502QQB9">
    <property type="taxonomic scope" value="Eukaryota"/>
</dbReference>
<dbReference type="PANTHER" id="PTHR32004">
    <property type="entry name" value="TRNA LIGASE"/>
    <property type="match status" value="1"/>
</dbReference>
<dbReference type="EC" id="6.5.1.3" evidence="1"/>
<dbReference type="GO" id="GO:0006388">
    <property type="term" value="P:tRNA splicing, via endonucleolytic cleavage and ligation"/>
    <property type="evidence" value="ECO:0007669"/>
    <property type="project" value="UniProtKB-UniRule"/>
</dbReference>
<evidence type="ECO:0000313" key="8">
    <source>
        <dbReference type="Proteomes" id="UP000006753"/>
    </source>
</evidence>
<dbReference type="Pfam" id="PF09511">
    <property type="entry name" value="RNA_lig_T4_1"/>
    <property type="match status" value="1"/>
</dbReference>
<protein>
    <recommendedName>
        <fullName evidence="1">tRNA ligase</fullName>
        <ecNumber evidence="1">6.5.1.3</ecNumber>
    </recommendedName>
</protein>
<proteinExistence type="inferred from homology"/>
<comment type="catalytic activity">
    <reaction evidence="1">
        <text>ATP + (ribonucleotide)n-3'-hydroxyl + 5'-phospho-(ribonucleotide)m = (ribonucleotide)n+m + AMP + diphosphate.</text>
        <dbReference type="EC" id="6.5.1.3"/>
    </reaction>
</comment>
<dbReference type="GO" id="GO:0005524">
    <property type="term" value="F:ATP binding"/>
    <property type="evidence" value="ECO:0007669"/>
    <property type="project" value="UniProtKB-UniRule"/>
</dbReference>
<dbReference type="InterPro" id="IPR015965">
    <property type="entry name" value="tRNA_lig_PDEase"/>
</dbReference>
<dbReference type="GO" id="GO:0016779">
    <property type="term" value="F:nucleotidyltransferase activity"/>
    <property type="evidence" value="ECO:0007669"/>
    <property type="project" value="UniProtKB-KW"/>
</dbReference>
<evidence type="ECO:0000313" key="7">
    <source>
        <dbReference type="EMBL" id="EKD15919.1"/>
    </source>
</evidence>
<evidence type="ECO:0000256" key="3">
    <source>
        <dbReference type="SAM" id="MobiDB-lite"/>
    </source>
</evidence>
<feature type="compositionally biased region" description="Basic and acidic residues" evidence="3">
    <location>
        <begin position="598"/>
        <end position="611"/>
    </location>
</feature>
<dbReference type="RefSeq" id="XP_007293819.1">
    <property type="nucleotide sequence ID" value="XM_007293757.1"/>
</dbReference>
<dbReference type="InParanoid" id="K1XTL9"/>
<reference evidence="7 8" key="1">
    <citation type="journal article" date="2012" name="BMC Genomics">
        <title>Sequencing the genome of Marssonina brunnea reveals fungus-poplar co-evolution.</title>
        <authorList>
            <person name="Zhu S."/>
            <person name="Cao Y.-Z."/>
            <person name="Jiang C."/>
            <person name="Tan B.-Y."/>
            <person name="Wang Z."/>
            <person name="Feng S."/>
            <person name="Zhang L."/>
            <person name="Su X.-H."/>
            <person name="Brejova B."/>
            <person name="Vinar T."/>
            <person name="Xu M."/>
            <person name="Wang M.-X."/>
            <person name="Zhang S.-G."/>
            <person name="Huang M.-R."/>
            <person name="Wu R."/>
            <person name="Zhou Y."/>
        </authorList>
    </citation>
    <scope>NUCLEOTIDE SEQUENCE [LARGE SCALE GENOMIC DNA]</scope>
    <source>
        <strain evidence="7 8">MB_m1</strain>
    </source>
</reference>
<dbReference type="InterPro" id="IPR012387">
    <property type="entry name" value="Trl1_fun"/>
</dbReference>
<dbReference type="OrthoDB" id="276239at2759"/>
<dbReference type="PIRSF" id="PIRSF019634">
    <property type="entry name" value="tRNA_lig_yeast"/>
    <property type="match status" value="1"/>
</dbReference>
<dbReference type="PANTHER" id="PTHR32004:SF1">
    <property type="entry name" value="TRNA LIGASE"/>
    <property type="match status" value="1"/>
</dbReference>
<dbReference type="Proteomes" id="UP000006753">
    <property type="component" value="Unassembled WGS sequence"/>
</dbReference>
<sequence length="813" mass="92245">MAGLGQAPYQAQNVEENQAFLLALQAGLKKDPNATKKNFSCKRTSFPVVNSPDKLTVDSWRFQDWDYKRDDLPTYARGLFTGKDENGQPEISIRGYDKFFNTDEVAATRWSTIMRATKGPYELSLKENGCILFLSGLHDGSLLVCSKHSTGPRGDALSHAMAGEQWVDKHLAAVGKTRQELSKELRRRNVTAVFELCDDEFEEHILAYDKASSGLYLHGLNVNIPEFMTYPGVQVQAFAEEWGFRKTEFLLYDDINETKTFLDQVAETGHYNGRDIEGFVIRCKARHGSGPYTDWFFKYKFEEPYLMYRQWRECTKAIISGKPARYKKHVKITEEYLLYTRKQLADNPHLGEAYQQNHGIIKLRNDFLKEKNLKGSDIIRQEYAELGGAPEDVDKNVILVPVATLGCGKTTIAVALTHLFNWGHVQNDNITGSGRPAKFTDAVLKQLQDTPVVFADRNNAEKRERKQIIEDVHKGHPNVRLVALNFVHSPETLKNIRSVTRTRVLSRGDNHQTIQAASNSQKVIGIMENFIRRFEPLNAETRPDDGFEAVIDLDPTVDSRENLETVIGQLHNLFPKLIPEMPSSEDLDEGIRYSLSEYKPETRHTIGDHRPRNGQGNDMNGTNQQKQKNRPQASTIKKQKPLEYVSVNLSKAQILDILESTFASVSTNEARFFRKLQDSRRVQPEFHVTLIHRASSKDNPELWQKYSDLHTRSGDPSNPNTKIGNCRVLLDRILWDDRIMAIVAKLVDEGWECTNQVAHITIGTRGNDVKPKESNDLLRRWMELGSGDHVGIGEAAIVGRPVLEGTVKGILSR</sequence>
<evidence type="ECO:0000259" key="4">
    <source>
        <dbReference type="Pfam" id="PF08302"/>
    </source>
</evidence>
<evidence type="ECO:0000256" key="1">
    <source>
        <dbReference type="PIRNR" id="PIRNR019634"/>
    </source>
</evidence>
<dbReference type="Pfam" id="PF08303">
    <property type="entry name" value="tRNA_lig_kinase"/>
    <property type="match status" value="1"/>
</dbReference>
<accession>K1XTL9</accession>
<dbReference type="GO" id="GO:0003972">
    <property type="term" value="F:RNA ligase (ATP) activity"/>
    <property type="evidence" value="ECO:0007669"/>
    <property type="project" value="UniProtKB-UniRule"/>
</dbReference>
<keyword evidence="1" id="KW-0819">tRNA processing</keyword>
<keyword evidence="7" id="KW-0808">Transferase</keyword>
<dbReference type="SUPFAM" id="SSF52540">
    <property type="entry name" value="P-loop containing nucleoside triphosphate hydrolases"/>
    <property type="match status" value="1"/>
</dbReference>
<evidence type="ECO:0000259" key="6">
    <source>
        <dbReference type="Pfam" id="PF09511"/>
    </source>
</evidence>
<dbReference type="FunFam" id="3.40.50.300:FF:001690">
    <property type="entry name" value="tRNA ligase"/>
    <property type="match status" value="1"/>
</dbReference>
<dbReference type="Gene3D" id="3.40.50.300">
    <property type="entry name" value="P-loop containing nucleotide triphosphate hydrolases"/>
    <property type="match status" value="1"/>
</dbReference>
<dbReference type="InterPro" id="IPR027417">
    <property type="entry name" value="P-loop_NTPase"/>
</dbReference>
<name>K1XTL9_MARBU</name>
<feature type="domain" description="tRNA ligase kinase" evidence="5">
    <location>
        <begin position="398"/>
        <end position="555"/>
    </location>
</feature>
<dbReference type="Pfam" id="PF08302">
    <property type="entry name" value="tRNA_lig_CPD"/>
    <property type="match status" value="1"/>
</dbReference>
<feature type="domain" description="T4 RNA ligase 1-like N-terminal" evidence="6">
    <location>
        <begin position="75"/>
        <end position="306"/>
    </location>
</feature>
<dbReference type="GO" id="GO:0005634">
    <property type="term" value="C:nucleus"/>
    <property type="evidence" value="ECO:0007669"/>
    <property type="project" value="TreeGrafter"/>
</dbReference>
<dbReference type="GeneID" id="18761865"/>
<organism evidence="7 8">
    <name type="scientific">Marssonina brunnea f. sp. multigermtubi (strain MB_m1)</name>
    <name type="common">Marssonina leaf spot fungus</name>
    <dbReference type="NCBI Taxonomy" id="1072389"/>
    <lineage>
        <taxon>Eukaryota</taxon>
        <taxon>Fungi</taxon>
        <taxon>Dikarya</taxon>
        <taxon>Ascomycota</taxon>
        <taxon>Pezizomycotina</taxon>
        <taxon>Leotiomycetes</taxon>
        <taxon>Helotiales</taxon>
        <taxon>Drepanopezizaceae</taxon>
        <taxon>Drepanopeziza</taxon>
    </lineage>
</organism>
<dbReference type="FunCoup" id="K1XTL9">
    <property type="interactions" value="80"/>
</dbReference>
<dbReference type="InterPro" id="IPR015966">
    <property type="entry name" value="tRNA_lig_kin_fungi"/>
</dbReference>